<dbReference type="Pfam" id="PF02801">
    <property type="entry name" value="Ketoacyl-synt_C"/>
    <property type="match status" value="1"/>
</dbReference>
<proteinExistence type="inferred from homology"/>
<dbReference type="Proteomes" id="UP000388235">
    <property type="component" value="Chromosome"/>
</dbReference>
<dbReference type="InterPro" id="IPR014030">
    <property type="entry name" value="Ketoacyl_synth_N"/>
</dbReference>
<dbReference type="InterPro" id="IPR016039">
    <property type="entry name" value="Thiolase-like"/>
</dbReference>
<keyword evidence="7" id="KW-1185">Reference proteome</keyword>
<evidence type="ECO:0000256" key="1">
    <source>
        <dbReference type="ARBA" id="ARBA00005194"/>
    </source>
</evidence>
<gene>
    <name evidence="6" type="ORF">GH975_02570</name>
</gene>
<name>A0A5Q2Q5X7_9GAMM</name>
<dbReference type="PROSITE" id="PS52004">
    <property type="entry name" value="KS3_2"/>
    <property type="match status" value="1"/>
</dbReference>
<dbReference type="EMBL" id="CP045871">
    <property type="protein sequence ID" value="QGG79509.1"/>
    <property type="molecule type" value="Genomic_DNA"/>
</dbReference>
<comment type="similarity">
    <text evidence="2 4">Belongs to the thiolase-like superfamily. Beta-ketoacyl-ACP synthases family.</text>
</comment>
<evidence type="ECO:0000256" key="4">
    <source>
        <dbReference type="RuleBase" id="RU003694"/>
    </source>
</evidence>
<dbReference type="CDD" id="cd00828">
    <property type="entry name" value="elong_cond_enzymes"/>
    <property type="match status" value="1"/>
</dbReference>
<dbReference type="PANTHER" id="PTHR11712">
    <property type="entry name" value="POLYKETIDE SYNTHASE-RELATED"/>
    <property type="match status" value="1"/>
</dbReference>
<dbReference type="InterPro" id="IPR000794">
    <property type="entry name" value="Beta-ketoacyl_synthase"/>
</dbReference>
<sequence length="566" mass="60362">MAQLPIIVSVGGINAAGRSAFHSDLMRMVYPSLPAAQQSGVIDELRALTGRPDASVDAMLNDSLIREIHPDWYNPSALHARRRSDDMWADTDRNSPVRSAGMLPTGFRPADLYKSRAHPRALQMTVFAASDMMAASGLDWHSLRQRIAPDQVAVYAGNSIGQLDNQGFGGMLQAALFGKRVSSKQLPLGYPQMPADFVNAYVLGTLGSTGAVQGACASFLYNLANACHAIQTGQARIAVVGGADAPIVPEVVEGFRAMSALADEAGLRAIDNLSAEQRVNWRQASRPFGNNCGFTIAEGAQFMLLMDDELAAETGARVMGSVPGLFVNADGPKRSISAPGAGNYLTMAKAAGLARTLFGDTDMRRMFVHAHGTSTPQNRVTESHVLSQVAQAMGAHWPVTAIKAFIGHSQGTAGGDQMANALGTFASGWLPGIQTTAALADDVHTAGLDFVMHDRQLDLPPGCFLNAKGFGGNNATALVAGPDVTRAMMAKRHDMTAWEHRNESVLTASDDYRVRSARADFNVQYHFGEDVIDGNDIQISSGALKVPGWDRGVDLNIPHPFPDLKL</sequence>
<dbReference type="GO" id="GO:0004315">
    <property type="term" value="F:3-oxoacyl-[acyl-carrier-protein] synthase activity"/>
    <property type="evidence" value="ECO:0007669"/>
    <property type="project" value="TreeGrafter"/>
</dbReference>
<dbReference type="SMART" id="SM00825">
    <property type="entry name" value="PKS_KS"/>
    <property type="match status" value="1"/>
</dbReference>
<comment type="pathway">
    <text evidence="1">Lipid metabolism; fatty acid biosynthesis.</text>
</comment>
<evidence type="ECO:0000313" key="6">
    <source>
        <dbReference type="EMBL" id="QGG79509.1"/>
    </source>
</evidence>
<feature type="domain" description="Ketosynthase family 3 (KS3)" evidence="5">
    <location>
        <begin position="1"/>
        <end position="481"/>
    </location>
</feature>
<dbReference type="GO" id="GO:0005829">
    <property type="term" value="C:cytosol"/>
    <property type="evidence" value="ECO:0007669"/>
    <property type="project" value="TreeGrafter"/>
</dbReference>
<dbReference type="SUPFAM" id="SSF53901">
    <property type="entry name" value="Thiolase-like"/>
    <property type="match status" value="2"/>
</dbReference>
<dbReference type="InterPro" id="IPR047224">
    <property type="entry name" value="FAS_alpha_su_C"/>
</dbReference>
<protein>
    <submittedName>
        <fullName evidence="6">Beta-ketoacyl synthase</fullName>
    </submittedName>
</protein>
<evidence type="ECO:0000256" key="3">
    <source>
        <dbReference type="ARBA" id="ARBA00022679"/>
    </source>
</evidence>
<evidence type="ECO:0000313" key="7">
    <source>
        <dbReference type="Proteomes" id="UP000388235"/>
    </source>
</evidence>
<dbReference type="KEGG" id="llp:GH975_02570"/>
<dbReference type="AlphaFoldDB" id="A0A5Q2Q5X7"/>
<keyword evidence="3 4" id="KW-0808">Transferase</keyword>
<dbReference type="OrthoDB" id="9784825at2"/>
<evidence type="ECO:0000259" key="5">
    <source>
        <dbReference type="PROSITE" id="PS52004"/>
    </source>
</evidence>
<organism evidence="6 7">
    <name type="scientific">Litorivicinus lipolyticus</name>
    <dbReference type="NCBI Taxonomy" id="418701"/>
    <lineage>
        <taxon>Bacteria</taxon>
        <taxon>Pseudomonadati</taxon>
        <taxon>Pseudomonadota</taxon>
        <taxon>Gammaproteobacteria</taxon>
        <taxon>Oceanospirillales</taxon>
        <taxon>Litorivicinaceae</taxon>
        <taxon>Litorivicinus</taxon>
    </lineage>
</organism>
<reference evidence="6 7" key="1">
    <citation type="submission" date="2019-11" db="EMBL/GenBank/DDBJ databases">
        <authorList>
            <person name="Khan S.A."/>
            <person name="Jeon C.O."/>
            <person name="Chun B.H."/>
        </authorList>
    </citation>
    <scope>NUCLEOTIDE SEQUENCE [LARGE SCALE GENOMIC DNA]</scope>
    <source>
        <strain evidence="6 7">IMCC 1097</strain>
    </source>
</reference>
<dbReference type="GO" id="GO:0006633">
    <property type="term" value="P:fatty acid biosynthetic process"/>
    <property type="evidence" value="ECO:0007669"/>
    <property type="project" value="TreeGrafter"/>
</dbReference>
<dbReference type="RefSeq" id="WP_153713013.1">
    <property type="nucleotide sequence ID" value="NZ_CP045871.1"/>
</dbReference>
<dbReference type="PANTHER" id="PTHR11712:SF336">
    <property type="entry name" value="3-OXOACYL-[ACYL-CARRIER-PROTEIN] SYNTHASE, MITOCHONDRIAL"/>
    <property type="match status" value="1"/>
</dbReference>
<dbReference type="InterPro" id="IPR014031">
    <property type="entry name" value="Ketoacyl_synth_C"/>
</dbReference>
<dbReference type="Pfam" id="PF00109">
    <property type="entry name" value="ketoacyl-synt"/>
    <property type="match status" value="1"/>
</dbReference>
<accession>A0A5Q2Q5X7</accession>
<dbReference type="Gene3D" id="3.40.47.10">
    <property type="match status" value="1"/>
</dbReference>
<dbReference type="InterPro" id="IPR020841">
    <property type="entry name" value="PKS_Beta-ketoAc_synthase_dom"/>
</dbReference>
<evidence type="ECO:0000256" key="2">
    <source>
        <dbReference type="ARBA" id="ARBA00008467"/>
    </source>
</evidence>